<dbReference type="CDD" id="cd11010">
    <property type="entry name" value="S1-P1_nuclease"/>
    <property type="match status" value="1"/>
</dbReference>
<dbReference type="PANTHER" id="PTHR33146:SF26">
    <property type="entry name" value="ENDONUCLEASE 4"/>
    <property type="match status" value="1"/>
</dbReference>
<dbReference type="KEGG" id="ruf:TH63_12360"/>
<evidence type="ECO:0000256" key="1">
    <source>
        <dbReference type="ARBA" id="ARBA00022722"/>
    </source>
</evidence>
<evidence type="ECO:0000256" key="2">
    <source>
        <dbReference type="ARBA" id="ARBA00022723"/>
    </source>
</evidence>
<dbReference type="SUPFAM" id="SSF48537">
    <property type="entry name" value="Phospholipase C/P1 nuclease"/>
    <property type="match status" value="1"/>
</dbReference>
<protein>
    <submittedName>
        <fullName evidence="7">S1/P1 Nuclease</fullName>
    </submittedName>
</protein>
<dbReference type="Proteomes" id="UP000036458">
    <property type="component" value="Chromosome"/>
</dbReference>
<keyword evidence="4" id="KW-0378">Hydrolase</keyword>
<dbReference type="GO" id="GO:0006308">
    <property type="term" value="P:DNA catabolic process"/>
    <property type="evidence" value="ECO:0007669"/>
    <property type="project" value="InterPro"/>
</dbReference>
<dbReference type="Pfam" id="PF02265">
    <property type="entry name" value="S1-P1_nuclease"/>
    <property type="match status" value="1"/>
</dbReference>
<keyword evidence="8" id="KW-1185">Reference proteome</keyword>
<keyword evidence="5" id="KW-1015">Disulfide bond</keyword>
<keyword evidence="1" id="KW-0540">Nuclease</keyword>
<evidence type="ECO:0000256" key="6">
    <source>
        <dbReference type="ARBA" id="ARBA00023180"/>
    </source>
</evidence>
<dbReference type="PATRIC" id="fig|1379910.4.peg.2681"/>
<sequence length="263" mass="30822">MRAFKKILALALFVYIPLQSMGWGMLGHRIVGEVADRHISSKTRKNIKKILGNESIAMASNWADFIKSDPTYNYLDTWHYVNLKEGLNFQQVEVYLHQDTVTDAYTKINFLISELKKKDLPQAQKQMNLRLLIHLIGDVHQPMHVGRPEDLGGNRVRLEWFNQPTNLHRVWDSQLIEYQQLSYTEYATAINFTTKDQVKTWQRQLAPEWFFESYQIADKLYKGITKPEEKLSYRYNFDHIETLNERLLKGGVRLAGVLDELFG</sequence>
<keyword evidence="3" id="KW-0255">Endonuclease</keyword>
<dbReference type="InterPro" id="IPR008947">
    <property type="entry name" value="PLipase_C/P1_nuclease_dom_sf"/>
</dbReference>
<organism evidence="7 8">
    <name type="scientific">Rufibacter radiotolerans</name>
    <dbReference type="NCBI Taxonomy" id="1379910"/>
    <lineage>
        <taxon>Bacteria</taxon>
        <taxon>Pseudomonadati</taxon>
        <taxon>Bacteroidota</taxon>
        <taxon>Cytophagia</taxon>
        <taxon>Cytophagales</taxon>
        <taxon>Hymenobacteraceae</taxon>
        <taxon>Rufibacter</taxon>
    </lineage>
</organism>
<dbReference type="PANTHER" id="PTHR33146">
    <property type="entry name" value="ENDONUCLEASE 4"/>
    <property type="match status" value="1"/>
</dbReference>
<dbReference type="GO" id="GO:0004519">
    <property type="term" value="F:endonuclease activity"/>
    <property type="evidence" value="ECO:0007669"/>
    <property type="project" value="UniProtKB-KW"/>
</dbReference>
<dbReference type="GO" id="GO:0016788">
    <property type="term" value="F:hydrolase activity, acting on ester bonds"/>
    <property type="evidence" value="ECO:0007669"/>
    <property type="project" value="InterPro"/>
</dbReference>
<evidence type="ECO:0000313" key="8">
    <source>
        <dbReference type="Proteomes" id="UP000036458"/>
    </source>
</evidence>
<evidence type="ECO:0000313" key="7">
    <source>
        <dbReference type="EMBL" id="AKQ46232.1"/>
    </source>
</evidence>
<reference evidence="7 8" key="1">
    <citation type="submission" date="2015-01" db="EMBL/GenBank/DDBJ databases">
        <title>Rufibacter sp./DG31D/ whole genome sequencing.</title>
        <authorList>
            <person name="Kim M.K."/>
            <person name="Srinivasan S."/>
            <person name="Lee J.-J."/>
        </authorList>
    </citation>
    <scope>NUCLEOTIDE SEQUENCE [LARGE SCALE GENOMIC DNA]</scope>
    <source>
        <strain evidence="7 8">DG31D</strain>
    </source>
</reference>
<dbReference type="InterPro" id="IPR003154">
    <property type="entry name" value="S1/P1nuclease"/>
</dbReference>
<gene>
    <name evidence="7" type="ORF">TH63_12360</name>
</gene>
<accession>A0A0H4VQM3</accession>
<dbReference type="GO" id="GO:0046872">
    <property type="term" value="F:metal ion binding"/>
    <property type="evidence" value="ECO:0007669"/>
    <property type="project" value="UniProtKB-KW"/>
</dbReference>
<dbReference type="EMBL" id="CP010777">
    <property type="protein sequence ID" value="AKQ46232.1"/>
    <property type="molecule type" value="Genomic_DNA"/>
</dbReference>
<keyword evidence="6" id="KW-0325">Glycoprotein</keyword>
<keyword evidence="2" id="KW-0479">Metal-binding</keyword>
<proteinExistence type="predicted"/>
<dbReference type="STRING" id="1379910.TH63_12360"/>
<dbReference type="OrthoDB" id="267579at2"/>
<dbReference type="GO" id="GO:0003676">
    <property type="term" value="F:nucleic acid binding"/>
    <property type="evidence" value="ECO:0007669"/>
    <property type="project" value="InterPro"/>
</dbReference>
<evidence type="ECO:0000256" key="3">
    <source>
        <dbReference type="ARBA" id="ARBA00022759"/>
    </source>
</evidence>
<dbReference type="AlphaFoldDB" id="A0A0H4VQM3"/>
<evidence type="ECO:0000256" key="4">
    <source>
        <dbReference type="ARBA" id="ARBA00022801"/>
    </source>
</evidence>
<name>A0A0H4VQM3_9BACT</name>
<dbReference type="RefSeq" id="WP_048921197.1">
    <property type="nucleotide sequence ID" value="NZ_CP010777.1"/>
</dbReference>
<dbReference type="Gene3D" id="1.10.575.10">
    <property type="entry name" value="P1 Nuclease"/>
    <property type="match status" value="1"/>
</dbReference>
<evidence type="ECO:0000256" key="5">
    <source>
        <dbReference type="ARBA" id="ARBA00023157"/>
    </source>
</evidence>